<dbReference type="Proteomes" id="UP000824469">
    <property type="component" value="Unassembled WGS sequence"/>
</dbReference>
<evidence type="ECO:0000259" key="2">
    <source>
        <dbReference type="SMART" id="SM00449"/>
    </source>
</evidence>
<dbReference type="InterPro" id="IPR013320">
    <property type="entry name" value="ConA-like_dom_sf"/>
</dbReference>
<dbReference type="CDD" id="cd12885">
    <property type="entry name" value="SPRY_RanBP_like"/>
    <property type="match status" value="1"/>
</dbReference>
<keyword evidence="1" id="KW-1133">Transmembrane helix</keyword>
<accession>A0AA38CDS8</accession>
<keyword evidence="1" id="KW-0472">Membrane</keyword>
<dbReference type="Gene3D" id="2.60.120.920">
    <property type="match status" value="1"/>
</dbReference>
<dbReference type="InterPro" id="IPR003877">
    <property type="entry name" value="SPRY_dom"/>
</dbReference>
<comment type="caution">
    <text evidence="3">The sequence shown here is derived from an EMBL/GenBank/DDBJ whole genome shotgun (WGS) entry which is preliminary data.</text>
</comment>
<proteinExistence type="predicted"/>
<evidence type="ECO:0000313" key="3">
    <source>
        <dbReference type="EMBL" id="KAH9297271.1"/>
    </source>
</evidence>
<dbReference type="AlphaFoldDB" id="A0AA38CDS8"/>
<dbReference type="EMBL" id="JAHRHJ020000010">
    <property type="protein sequence ID" value="KAH9297271.1"/>
    <property type="molecule type" value="Genomic_DNA"/>
</dbReference>
<feature type="domain" description="SPRY" evidence="2">
    <location>
        <begin position="178"/>
        <end position="385"/>
    </location>
</feature>
<reference evidence="3 4" key="1">
    <citation type="journal article" date="2021" name="Nat. Plants">
        <title>The Taxus genome provides insights into paclitaxel biosynthesis.</title>
        <authorList>
            <person name="Xiong X."/>
            <person name="Gou J."/>
            <person name="Liao Q."/>
            <person name="Li Y."/>
            <person name="Zhou Q."/>
            <person name="Bi G."/>
            <person name="Li C."/>
            <person name="Du R."/>
            <person name="Wang X."/>
            <person name="Sun T."/>
            <person name="Guo L."/>
            <person name="Liang H."/>
            <person name="Lu P."/>
            <person name="Wu Y."/>
            <person name="Zhang Z."/>
            <person name="Ro D.K."/>
            <person name="Shang Y."/>
            <person name="Huang S."/>
            <person name="Yan J."/>
        </authorList>
    </citation>
    <scope>NUCLEOTIDE SEQUENCE [LARGE SCALE GENOMIC DNA]</scope>
    <source>
        <strain evidence="3">Ta-2019</strain>
    </source>
</reference>
<keyword evidence="1" id="KW-0812">Transmembrane</keyword>
<dbReference type="SMART" id="SM00449">
    <property type="entry name" value="SPRY"/>
    <property type="match status" value="1"/>
</dbReference>
<name>A0AA38CDS8_TAXCH</name>
<gene>
    <name evidence="3" type="ORF">KI387_028953</name>
</gene>
<dbReference type="InterPro" id="IPR050618">
    <property type="entry name" value="Ubq-SigPath_Reg"/>
</dbReference>
<sequence>MQTWKIGLAAALSAAAIIGCILYIICHRYFSKKSNPQVALDESTSRPSPNPNLRHSNKVGKVWRSRSHHYHLQGFSWRDHPSLIAEIVEHGWVTFGFTKTYTPSSPGNFWGIYSRFSNRGGVEAEITWEMESGADYLQKIRLHPGLPTKKNMNVLLPVQSMQAALPLPGPSFGELSFPQEAYFEITILAENGVHSESFEENDVSKLISQPFSSDKHLQHMSSVMTPTNVSVDLESNYKVVGVGKKSPRSSYKDTHSQFTSLDPTDSPKVLSLGLAVGGRALYRLPGCEPGSVGFHSTGFVFLNGMVHLDDNQEQHKSASKKRAWGDLNTVIGCGFDPANKRVFYTLNGEQVYSLICNGDEFHHPLYPTIAANYDVTVLVNYGQKQFECLHANDQRVANPCFRKPPQTSSLQLVSRSVNEDSGEFFSMGRIDAQWLGNLERSNSGMLHKHLYSETDSDFFEIRFDENNQ</sequence>
<dbReference type="PROSITE" id="PS51257">
    <property type="entry name" value="PROKAR_LIPOPROTEIN"/>
    <property type="match status" value="1"/>
</dbReference>
<dbReference type="InterPro" id="IPR044736">
    <property type="entry name" value="Gid1/RanBPM/SPLA_SPRY"/>
</dbReference>
<organism evidence="3 4">
    <name type="scientific">Taxus chinensis</name>
    <name type="common">Chinese yew</name>
    <name type="synonym">Taxus wallichiana var. chinensis</name>
    <dbReference type="NCBI Taxonomy" id="29808"/>
    <lineage>
        <taxon>Eukaryota</taxon>
        <taxon>Viridiplantae</taxon>
        <taxon>Streptophyta</taxon>
        <taxon>Embryophyta</taxon>
        <taxon>Tracheophyta</taxon>
        <taxon>Spermatophyta</taxon>
        <taxon>Pinopsida</taxon>
        <taxon>Pinidae</taxon>
        <taxon>Conifers II</taxon>
        <taxon>Cupressales</taxon>
        <taxon>Taxaceae</taxon>
        <taxon>Taxus</taxon>
    </lineage>
</organism>
<dbReference type="PANTHER" id="PTHR12864">
    <property type="entry name" value="RAN BINDING PROTEIN 9-RELATED"/>
    <property type="match status" value="1"/>
</dbReference>
<feature type="transmembrane region" description="Helical" evidence="1">
    <location>
        <begin position="6"/>
        <end position="26"/>
    </location>
</feature>
<evidence type="ECO:0000256" key="1">
    <source>
        <dbReference type="SAM" id="Phobius"/>
    </source>
</evidence>
<evidence type="ECO:0000313" key="4">
    <source>
        <dbReference type="Proteomes" id="UP000824469"/>
    </source>
</evidence>
<dbReference type="SUPFAM" id="SSF49899">
    <property type="entry name" value="Concanavalin A-like lectins/glucanases"/>
    <property type="match status" value="1"/>
</dbReference>
<dbReference type="OMA" id="PQANERR"/>
<keyword evidence="4" id="KW-1185">Reference proteome</keyword>
<dbReference type="InterPro" id="IPR043136">
    <property type="entry name" value="B30.2/SPRY_sf"/>
</dbReference>
<protein>
    <recommendedName>
        <fullName evidence="2">SPRY domain-containing protein</fullName>
    </recommendedName>
</protein>
<dbReference type="Pfam" id="PF00622">
    <property type="entry name" value="SPRY"/>
    <property type="match status" value="1"/>
</dbReference>